<dbReference type="PANTHER" id="PTHR40661:SF3">
    <property type="entry name" value="FELS-1 PROPHAGE TRANSCRIPTIONAL REGULATOR"/>
    <property type="match status" value="1"/>
</dbReference>
<dbReference type="CDD" id="cd00093">
    <property type="entry name" value="HTH_XRE"/>
    <property type="match status" value="1"/>
</dbReference>
<dbReference type="InterPro" id="IPR039418">
    <property type="entry name" value="LexA-like"/>
</dbReference>
<keyword evidence="1" id="KW-0805">Transcription regulation</keyword>
<dbReference type="Gene3D" id="1.10.260.40">
    <property type="entry name" value="lambda repressor-like DNA-binding domains"/>
    <property type="match status" value="1"/>
</dbReference>
<dbReference type="Pfam" id="PF12844">
    <property type="entry name" value="HTH_19"/>
    <property type="match status" value="1"/>
</dbReference>
<feature type="domain" description="HTH cro/C1-type" evidence="4">
    <location>
        <begin position="7"/>
        <end position="72"/>
    </location>
</feature>
<dbReference type="InterPro" id="IPR010982">
    <property type="entry name" value="Lambda_DNA-bd_dom_sf"/>
</dbReference>
<keyword evidence="2" id="KW-0238">DNA-binding</keyword>
<dbReference type="InterPro" id="IPR015927">
    <property type="entry name" value="Peptidase_S24_S26A/B/C"/>
</dbReference>
<proteinExistence type="predicted"/>
<evidence type="ECO:0000259" key="4">
    <source>
        <dbReference type="PROSITE" id="PS50943"/>
    </source>
</evidence>
<dbReference type="InterPro" id="IPR036286">
    <property type="entry name" value="LexA/Signal_pep-like_sf"/>
</dbReference>
<dbReference type="PANTHER" id="PTHR40661">
    <property type="match status" value="1"/>
</dbReference>
<reference evidence="5" key="1">
    <citation type="submission" date="2017-06" db="EMBL/GenBank/DDBJ databases">
        <title>Novel phages from South African skin metaviromes.</title>
        <authorList>
            <person name="van Zyl L.J."/>
            <person name="Abrahams Y."/>
            <person name="Stander E.A."/>
            <person name="Kirby B.M."/>
            <person name="Clavaud C."/>
            <person name="Farcet C."/>
            <person name="Breton L."/>
            <person name="Trindade M.I."/>
        </authorList>
    </citation>
    <scope>NUCLEOTIDE SEQUENCE</scope>
</reference>
<dbReference type="Gene3D" id="2.10.109.10">
    <property type="entry name" value="Umud Fragment, subunit A"/>
    <property type="match status" value="1"/>
</dbReference>
<protein>
    <recommendedName>
        <fullName evidence="4">HTH cro/C1-type domain-containing protein</fullName>
    </recommendedName>
</protein>
<gene>
    <name evidence="5" type="ORF">3S9_29</name>
</gene>
<dbReference type="PROSITE" id="PS50943">
    <property type="entry name" value="HTH_CROC1"/>
    <property type="match status" value="1"/>
</dbReference>
<dbReference type="SMART" id="SM00530">
    <property type="entry name" value="HTH_XRE"/>
    <property type="match status" value="1"/>
</dbReference>
<evidence type="ECO:0000313" key="5">
    <source>
        <dbReference type="EMBL" id="ASN69067.1"/>
    </source>
</evidence>
<dbReference type="GO" id="GO:0003677">
    <property type="term" value="F:DNA binding"/>
    <property type="evidence" value="ECO:0007669"/>
    <property type="project" value="UniProtKB-KW"/>
</dbReference>
<evidence type="ECO:0000256" key="1">
    <source>
        <dbReference type="ARBA" id="ARBA00023015"/>
    </source>
</evidence>
<dbReference type="SUPFAM" id="SSF51306">
    <property type="entry name" value="LexA/Signal peptidase"/>
    <property type="match status" value="1"/>
</dbReference>
<keyword evidence="3" id="KW-0804">Transcription</keyword>
<accession>A0A2H4J6V2</accession>
<organism evidence="5">
    <name type="scientific">uncultured Caudovirales phage</name>
    <dbReference type="NCBI Taxonomy" id="2100421"/>
    <lineage>
        <taxon>Viruses</taxon>
        <taxon>Duplodnaviria</taxon>
        <taxon>Heunggongvirae</taxon>
        <taxon>Uroviricota</taxon>
        <taxon>Caudoviricetes</taxon>
        <taxon>Peduoviridae</taxon>
        <taxon>Maltschvirus</taxon>
        <taxon>Maltschvirus maltsch</taxon>
    </lineage>
</organism>
<dbReference type="CDD" id="cd06529">
    <property type="entry name" value="S24_LexA-like"/>
    <property type="match status" value="1"/>
</dbReference>
<dbReference type="Pfam" id="PF00717">
    <property type="entry name" value="Peptidase_S24"/>
    <property type="match status" value="1"/>
</dbReference>
<sequence>MTFGDRIRKLRKQKGLTLQQLSDELHEQFPAKDKKNSFTKGKLSNWENDKSEPIAKTVSQLATYFGVSMDYLIGLEDDIVPLETIHQYYQVPFYGKVSAGNFEMVTDETKDFDVPDKAFNGRKPSECIALQVNGDSMNKILANGSYIIVHDYRKNQDYKLNSNDILVLRLGGEYTVKRVRRTETKLHLDPVSYSDEFKTNSYDLDSIDEIEVIGKVIYNYQIFD</sequence>
<dbReference type="InterPro" id="IPR001387">
    <property type="entry name" value="Cro/C1-type_HTH"/>
</dbReference>
<evidence type="ECO:0000256" key="3">
    <source>
        <dbReference type="ARBA" id="ARBA00023163"/>
    </source>
</evidence>
<dbReference type="EMBL" id="MF417885">
    <property type="protein sequence ID" value="ASN69067.1"/>
    <property type="molecule type" value="Genomic_DNA"/>
</dbReference>
<dbReference type="SUPFAM" id="SSF47413">
    <property type="entry name" value="lambda repressor-like DNA-binding domains"/>
    <property type="match status" value="1"/>
</dbReference>
<name>A0A2H4J6V2_9CAUD</name>
<evidence type="ECO:0000256" key="2">
    <source>
        <dbReference type="ARBA" id="ARBA00023125"/>
    </source>
</evidence>